<reference evidence="1 2" key="1">
    <citation type="journal article" date="2018" name="Genome Biol. Evol.">
        <title>The Genome Sequence of "Candidatus Fokinia solitaria": Insights on Reductive Evolution in Rickettsiales.</title>
        <authorList>
            <person name="Floriano A.M."/>
            <person name="Castelli M."/>
            <person name="Krenek S."/>
            <person name="Berendonk T.U."/>
            <person name="Bazzocchi C."/>
            <person name="Petroni G."/>
            <person name="Sassera D."/>
        </authorList>
    </citation>
    <scope>NUCLEOTIDE SEQUENCE [LARGE SCALE GENOMIC DNA]</scope>
    <source>
        <strain evidence="1">Rio ETE_ALG 3VII</strain>
    </source>
</reference>
<accession>A0A2U8BS07</accession>
<dbReference type="KEGG" id="fso:Fsol_00324"/>
<name>A0A2U8BS07_9RICK</name>
<sequence length="30" mass="3435">MALAEEIRLFESTINSNAEILRKVVEDSKK</sequence>
<dbReference type="Proteomes" id="UP000244519">
    <property type="component" value="Chromosome"/>
</dbReference>
<evidence type="ECO:0000313" key="1">
    <source>
        <dbReference type="EMBL" id="AWD33122.1"/>
    </source>
</evidence>
<dbReference type="AlphaFoldDB" id="A0A2U8BS07"/>
<protein>
    <submittedName>
        <fullName evidence="1">Uncharacterized protein</fullName>
    </submittedName>
</protein>
<gene>
    <name evidence="1" type="ORF">Fsol_00324</name>
</gene>
<dbReference type="EMBL" id="CP025989">
    <property type="protein sequence ID" value="AWD33122.1"/>
    <property type="molecule type" value="Genomic_DNA"/>
</dbReference>
<keyword evidence="2" id="KW-1185">Reference proteome</keyword>
<proteinExistence type="predicted"/>
<evidence type="ECO:0000313" key="2">
    <source>
        <dbReference type="Proteomes" id="UP000244519"/>
    </source>
</evidence>
<organism evidence="1 2">
    <name type="scientific">Candidatus Fokinia solitaria</name>
    <dbReference type="NCBI Taxonomy" id="1802984"/>
    <lineage>
        <taxon>Bacteria</taxon>
        <taxon>Pseudomonadati</taxon>
        <taxon>Pseudomonadota</taxon>
        <taxon>Alphaproteobacteria</taxon>
        <taxon>Rickettsiales</taxon>
        <taxon>Candidatus Midichloriaceae</taxon>
        <taxon>Candidatus Fokinia</taxon>
    </lineage>
</organism>